<sequence>MAVPVEIRKMYCCKRFWDDEKDVEKEVAGSAGARGFTTPLSSPKKLRAGTDPLPSTSEEGVDAVQFTPRGTRKRLSEAEALRLRYQPWLIINGAQPTMTPQDRLEAIEETLDTFVMDYSAVSAGSTVGPEGREASMITLRDGLMNALWRARGYPGSFTGVFGPFSEKRC</sequence>
<evidence type="ECO:0000313" key="2">
    <source>
        <dbReference type="EMBL" id="CBQ68786.1"/>
    </source>
</evidence>
<evidence type="ECO:0000256" key="1">
    <source>
        <dbReference type="SAM" id="MobiDB-lite"/>
    </source>
</evidence>
<reference evidence="2 3" key="1">
    <citation type="journal article" date="2010" name="Science">
        <title>Pathogenicity determinants in smut fungi revealed by genome comparison.</title>
        <authorList>
            <person name="Schirawski J."/>
            <person name="Mannhaupt G."/>
            <person name="Muench K."/>
            <person name="Brefort T."/>
            <person name="Schipper K."/>
            <person name="Doehlemann G."/>
            <person name="Di Stasio M."/>
            <person name="Roessel N."/>
            <person name="Mendoza-Mendoza A."/>
            <person name="Pester D."/>
            <person name="Mueller O."/>
            <person name="Winterberg B."/>
            <person name="Meyer E."/>
            <person name="Ghareeb H."/>
            <person name="Wollenberg T."/>
            <person name="Muensterkoetter M."/>
            <person name="Wong P."/>
            <person name="Walter M."/>
            <person name="Stukenbrock E."/>
            <person name="Gueldener U."/>
            <person name="Kahmann R."/>
        </authorList>
    </citation>
    <scope>NUCLEOTIDE SEQUENCE [LARGE SCALE GENOMIC DNA]</scope>
    <source>
        <strain evidence="3">SRZ2</strain>
    </source>
</reference>
<protein>
    <submittedName>
        <fullName evidence="2">Uncharacterized protein</fullName>
    </submittedName>
</protein>
<keyword evidence="3" id="KW-1185">Reference proteome</keyword>
<dbReference type="Proteomes" id="UP000008867">
    <property type="component" value="Chromosome 12"/>
</dbReference>
<proteinExistence type="predicted"/>
<feature type="region of interest" description="Disordered" evidence="1">
    <location>
        <begin position="28"/>
        <end position="59"/>
    </location>
</feature>
<evidence type="ECO:0000313" key="3">
    <source>
        <dbReference type="Proteomes" id="UP000008867"/>
    </source>
</evidence>
<dbReference type="EMBL" id="FQ311433">
    <property type="protein sequence ID" value="CBQ68786.1"/>
    <property type="molecule type" value="Genomic_DNA"/>
</dbReference>
<organism evidence="2 3">
    <name type="scientific">Sporisorium reilianum (strain SRZ2)</name>
    <name type="common">Maize head smut fungus</name>
    <dbReference type="NCBI Taxonomy" id="999809"/>
    <lineage>
        <taxon>Eukaryota</taxon>
        <taxon>Fungi</taxon>
        <taxon>Dikarya</taxon>
        <taxon>Basidiomycota</taxon>
        <taxon>Ustilaginomycotina</taxon>
        <taxon>Ustilaginomycetes</taxon>
        <taxon>Ustilaginales</taxon>
        <taxon>Ustilaginaceae</taxon>
        <taxon>Sporisorium</taxon>
    </lineage>
</organism>
<dbReference type="HOGENOM" id="CLU_1579522_0_0_1"/>
<dbReference type="AlphaFoldDB" id="E6ZND5"/>
<accession>E6ZND5</accession>
<dbReference type="VEuPathDB" id="FungiDB:sr15069"/>
<name>E6ZND5_SPORE</name>
<gene>
    <name evidence="2" type="ORF">sr15069</name>
</gene>